<organism evidence="17 18">
    <name type="scientific">Velocimicrobium porci</name>
    <dbReference type="NCBI Taxonomy" id="2606634"/>
    <lineage>
        <taxon>Bacteria</taxon>
        <taxon>Bacillati</taxon>
        <taxon>Bacillota</taxon>
        <taxon>Clostridia</taxon>
        <taxon>Lachnospirales</taxon>
        <taxon>Lachnospiraceae</taxon>
        <taxon>Velocimicrobium</taxon>
    </lineage>
</organism>
<comment type="caution">
    <text evidence="17">The sequence shown here is derived from an EMBL/GenBank/DDBJ whole genome shotgun (WGS) entry which is preliminary data.</text>
</comment>
<evidence type="ECO:0000256" key="1">
    <source>
        <dbReference type="ARBA" id="ARBA00004202"/>
    </source>
</evidence>
<evidence type="ECO:0000256" key="5">
    <source>
        <dbReference type="ARBA" id="ARBA00022596"/>
    </source>
</evidence>
<sequence length="317" mass="35473">MENKRILEINNLAISFEQYEYGTRKTKLPVIRDLNVSVGGGEIVAVVGASGSGKSLLAHAILGILPYNAEQKGTILYNREILDGKKQAQLRGRKIVLVPQSVNCLDPLMKIGAQICKNSKKQAVVERMKQMLSCYGLREDVRKMYPFELSGGMARRVLITTADMEQADFVIADEPTPGLDRELACRTMEYFKGMANRGAGVLLITHDLELAITTADRIVVLYAGTAIEETTAEAFQNENTLFHPYTKALWRAMPQHGFAVCEGTQPFVTRIPKGCVFKQRCNMCQMNCSKEIPYIQTDTGYVRCIGYNRKCERNDNE</sequence>
<evidence type="ECO:0000313" key="17">
    <source>
        <dbReference type="EMBL" id="MSS64525.1"/>
    </source>
</evidence>
<keyword evidence="6" id="KW-0547">Nucleotide-binding</keyword>
<evidence type="ECO:0000313" key="18">
    <source>
        <dbReference type="Proteomes" id="UP000482209"/>
    </source>
</evidence>
<dbReference type="RefSeq" id="WP_154519915.1">
    <property type="nucleotide sequence ID" value="NZ_VUMT01000021.1"/>
</dbReference>
<keyword evidence="8" id="KW-1278">Translocase</keyword>
<gene>
    <name evidence="17" type="ORF">FYJ58_11665</name>
</gene>
<dbReference type="InterPro" id="IPR027417">
    <property type="entry name" value="P-loop_NTPase"/>
</dbReference>
<dbReference type="InterPro" id="IPR003593">
    <property type="entry name" value="AAA+_ATPase"/>
</dbReference>
<keyword evidence="3" id="KW-0813">Transport</keyword>
<keyword evidence="9" id="KW-0406">Ion transport</keyword>
<dbReference type="AlphaFoldDB" id="A0A6L5Y0D5"/>
<dbReference type="SUPFAM" id="SSF52540">
    <property type="entry name" value="P-loop containing nucleoside triphosphate hydrolases"/>
    <property type="match status" value="1"/>
</dbReference>
<keyword evidence="7 17" id="KW-0067">ATP-binding</keyword>
<keyword evidence="11" id="KW-0472">Membrane</keyword>
<dbReference type="Pfam" id="PF08352">
    <property type="entry name" value="oligo_HPY"/>
    <property type="match status" value="1"/>
</dbReference>
<dbReference type="GO" id="GO:0016887">
    <property type="term" value="F:ATP hydrolysis activity"/>
    <property type="evidence" value="ECO:0007669"/>
    <property type="project" value="InterPro"/>
</dbReference>
<dbReference type="GO" id="GO:0005886">
    <property type="term" value="C:plasma membrane"/>
    <property type="evidence" value="ECO:0007669"/>
    <property type="project" value="UniProtKB-SubCell"/>
</dbReference>
<evidence type="ECO:0000256" key="8">
    <source>
        <dbReference type="ARBA" id="ARBA00022967"/>
    </source>
</evidence>
<dbReference type="InterPro" id="IPR003439">
    <property type="entry name" value="ABC_transporter-like_ATP-bd"/>
</dbReference>
<name>A0A6L5Y0D5_9FIRM</name>
<comment type="similarity">
    <text evidence="2">Belongs to the ABC transporter superfamily.</text>
</comment>
<evidence type="ECO:0000256" key="15">
    <source>
        <dbReference type="ARBA" id="ARBA00048610"/>
    </source>
</evidence>
<dbReference type="PROSITE" id="PS50893">
    <property type="entry name" value="ABC_TRANSPORTER_2"/>
    <property type="match status" value="1"/>
</dbReference>
<dbReference type="PANTHER" id="PTHR43297">
    <property type="entry name" value="OLIGOPEPTIDE TRANSPORT ATP-BINDING PROTEIN APPD"/>
    <property type="match status" value="1"/>
</dbReference>
<evidence type="ECO:0000256" key="4">
    <source>
        <dbReference type="ARBA" id="ARBA00022475"/>
    </source>
</evidence>
<evidence type="ECO:0000256" key="7">
    <source>
        <dbReference type="ARBA" id="ARBA00022840"/>
    </source>
</evidence>
<evidence type="ECO:0000256" key="6">
    <source>
        <dbReference type="ARBA" id="ARBA00022741"/>
    </source>
</evidence>
<comment type="catalytic activity">
    <reaction evidence="15">
        <text>Ni(2+)(out) + ATP + H2O = Ni(2+)(in) + ADP + phosphate + H(+)</text>
        <dbReference type="Rhea" id="RHEA:15557"/>
        <dbReference type="ChEBI" id="CHEBI:15377"/>
        <dbReference type="ChEBI" id="CHEBI:15378"/>
        <dbReference type="ChEBI" id="CHEBI:30616"/>
        <dbReference type="ChEBI" id="CHEBI:43474"/>
        <dbReference type="ChEBI" id="CHEBI:49786"/>
        <dbReference type="ChEBI" id="CHEBI:456216"/>
        <dbReference type="EC" id="7.2.2.11"/>
    </reaction>
    <physiologicalReaction direction="left-to-right" evidence="15">
        <dbReference type="Rhea" id="RHEA:15558"/>
    </physiologicalReaction>
</comment>
<dbReference type="GO" id="GO:0015833">
    <property type="term" value="P:peptide transport"/>
    <property type="evidence" value="ECO:0007669"/>
    <property type="project" value="InterPro"/>
</dbReference>
<dbReference type="InterPro" id="IPR013563">
    <property type="entry name" value="Oligopep_ABC_C"/>
</dbReference>
<dbReference type="NCBIfam" id="TIGR01727">
    <property type="entry name" value="oligo_HPY"/>
    <property type="match status" value="1"/>
</dbReference>
<proteinExistence type="inferred from homology"/>
<evidence type="ECO:0000259" key="16">
    <source>
        <dbReference type="PROSITE" id="PS50893"/>
    </source>
</evidence>
<evidence type="ECO:0000256" key="12">
    <source>
        <dbReference type="ARBA" id="ARBA00038669"/>
    </source>
</evidence>
<dbReference type="Proteomes" id="UP000482209">
    <property type="component" value="Unassembled WGS sequence"/>
</dbReference>
<protein>
    <recommendedName>
        <fullName evidence="14">Nickel import system ATP-binding protein NikD</fullName>
        <ecNumber evidence="13">7.2.2.11</ecNumber>
    </recommendedName>
</protein>
<dbReference type="GO" id="GO:0015413">
    <property type="term" value="F:ABC-type nickel transporter activity"/>
    <property type="evidence" value="ECO:0007669"/>
    <property type="project" value="UniProtKB-EC"/>
</dbReference>
<keyword evidence="4" id="KW-1003">Cell membrane</keyword>
<evidence type="ECO:0000256" key="14">
    <source>
        <dbReference type="ARBA" id="ARBA00044143"/>
    </source>
</evidence>
<evidence type="ECO:0000256" key="13">
    <source>
        <dbReference type="ARBA" id="ARBA00039098"/>
    </source>
</evidence>
<reference evidence="17 18" key="1">
    <citation type="submission" date="2019-08" db="EMBL/GenBank/DDBJ databases">
        <title>In-depth cultivation of the pig gut microbiome towards novel bacterial diversity and tailored functional studies.</title>
        <authorList>
            <person name="Wylensek D."/>
            <person name="Hitch T.C.A."/>
            <person name="Clavel T."/>
        </authorList>
    </citation>
    <scope>NUCLEOTIDE SEQUENCE [LARGE SCALE GENOMIC DNA]</scope>
    <source>
        <strain evidence="17 18">WCA-693-APC-MOT-I</strain>
    </source>
</reference>
<evidence type="ECO:0000256" key="9">
    <source>
        <dbReference type="ARBA" id="ARBA00023065"/>
    </source>
</evidence>
<evidence type="ECO:0000256" key="3">
    <source>
        <dbReference type="ARBA" id="ARBA00022448"/>
    </source>
</evidence>
<dbReference type="Gene3D" id="3.40.50.300">
    <property type="entry name" value="P-loop containing nucleotide triphosphate hydrolases"/>
    <property type="match status" value="1"/>
</dbReference>
<dbReference type="EMBL" id="VUMT01000021">
    <property type="protein sequence ID" value="MSS64525.1"/>
    <property type="molecule type" value="Genomic_DNA"/>
</dbReference>
<dbReference type="EC" id="7.2.2.11" evidence="13"/>
<dbReference type="Pfam" id="PF00005">
    <property type="entry name" value="ABC_tran"/>
    <property type="match status" value="1"/>
</dbReference>
<dbReference type="PANTHER" id="PTHR43297:SF13">
    <property type="entry name" value="NICKEL ABC TRANSPORTER, ATP-BINDING PROTEIN"/>
    <property type="match status" value="1"/>
</dbReference>
<dbReference type="SMART" id="SM00382">
    <property type="entry name" value="AAA"/>
    <property type="match status" value="1"/>
</dbReference>
<accession>A0A6L5Y0D5</accession>
<evidence type="ECO:0000256" key="11">
    <source>
        <dbReference type="ARBA" id="ARBA00023136"/>
    </source>
</evidence>
<keyword evidence="5" id="KW-0533">Nickel</keyword>
<evidence type="ECO:0000256" key="10">
    <source>
        <dbReference type="ARBA" id="ARBA00023112"/>
    </source>
</evidence>
<comment type="subcellular location">
    <subcellularLocation>
        <location evidence="1">Cell membrane</location>
        <topology evidence="1">Peripheral membrane protein</topology>
    </subcellularLocation>
</comment>
<keyword evidence="18" id="KW-1185">Reference proteome</keyword>
<comment type="subunit">
    <text evidence="12">The complex is composed of two ATP-binding proteins (NikD and NikE), two transmembrane proteins (NikB and NikC) and a solute-binding protein (NikA).</text>
</comment>
<keyword evidence="10" id="KW-0921">Nickel transport</keyword>
<feature type="domain" description="ABC transporter" evidence="16">
    <location>
        <begin position="7"/>
        <end position="248"/>
    </location>
</feature>
<dbReference type="GO" id="GO:0005524">
    <property type="term" value="F:ATP binding"/>
    <property type="evidence" value="ECO:0007669"/>
    <property type="project" value="UniProtKB-KW"/>
</dbReference>
<evidence type="ECO:0000256" key="2">
    <source>
        <dbReference type="ARBA" id="ARBA00005417"/>
    </source>
</evidence>
<dbReference type="InterPro" id="IPR050388">
    <property type="entry name" value="ABC_Ni/Peptide_Import"/>
</dbReference>